<dbReference type="Proteomes" id="UP000000845">
    <property type="component" value="Chromosome"/>
</dbReference>
<dbReference type="Pfam" id="PF01408">
    <property type="entry name" value="GFO_IDH_MocA"/>
    <property type="match status" value="1"/>
</dbReference>
<dbReference type="HOGENOM" id="CLU_023194_1_0_0"/>
<protein>
    <submittedName>
        <fullName evidence="3">Oxidoreductase domain protein</fullName>
    </submittedName>
</protein>
<accession>D1AGD3</accession>
<feature type="domain" description="GFO/IDH/MocA-like oxidoreductase" evidence="2">
    <location>
        <begin position="132"/>
        <end position="255"/>
    </location>
</feature>
<sequence length="334" mass="38134">MQKLRVAIVGGGSISKVHAEAIKNSGLAEIVCIVENNSEKAEELSRGDSIPVICDYKEILDRKDIDTVHITTPHYNHYEIAMDFIKHGKNLLIEKPLALSVKEAENLVEESEKNGVLSAIVYQNRLNRTSVYMKKLLDENKYGKILGVKGLLAWCRGPEYYLYSDWKGTIEKEGGGVLINQAIHTLDLMLWFAGDIKILNGSVHKHRTTNEIEVEDTVEAYMIFENGAKGVFYATNNYSYDSGAELEVHCEKGILNIKNNKLRLFLEDDEVLLEEESFTKNEFNKKCYGNSHEILIKNFYESILNKTDNYINIKEGIKALKIIEKIYDKEEKTW</sequence>
<dbReference type="InterPro" id="IPR052515">
    <property type="entry name" value="Gfo/Idh/MocA_Oxidoreductase"/>
</dbReference>
<proteinExistence type="predicted"/>
<dbReference type="AlphaFoldDB" id="D1AGD3"/>
<dbReference type="RefSeq" id="WP_012863460.1">
    <property type="nucleotide sequence ID" value="NC_013517.1"/>
</dbReference>
<dbReference type="Gene3D" id="3.40.50.720">
    <property type="entry name" value="NAD(P)-binding Rossmann-like Domain"/>
    <property type="match status" value="1"/>
</dbReference>
<gene>
    <name evidence="3" type="ordered locus">Sterm_4053</name>
</gene>
<dbReference type="KEGG" id="str:Sterm_4053"/>
<dbReference type="PANTHER" id="PTHR43249">
    <property type="entry name" value="UDP-N-ACETYL-2-AMINO-2-DEOXY-D-GLUCURONATE OXIDASE"/>
    <property type="match status" value="1"/>
</dbReference>
<dbReference type="InterPro" id="IPR055170">
    <property type="entry name" value="GFO_IDH_MocA-like_dom"/>
</dbReference>
<evidence type="ECO:0000313" key="3">
    <source>
        <dbReference type="EMBL" id="ACZ10885.1"/>
    </source>
</evidence>
<evidence type="ECO:0000313" key="4">
    <source>
        <dbReference type="Proteomes" id="UP000000845"/>
    </source>
</evidence>
<evidence type="ECO:0000259" key="1">
    <source>
        <dbReference type="Pfam" id="PF01408"/>
    </source>
</evidence>
<feature type="domain" description="Gfo/Idh/MocA-like oxidoreductase N-terminal" evidence="1">
    <location>
        <begin position="4"/>
        <end position="117"/>
    </location>
</feature>
<reference evidence="3 4" key="2">
    <citation type="journal article" date="2010" name="Stand. Genomic Sci.">
        <title>Complete genome sequence of Sebaldella termitidis type strain (NCTC 11300).</title>
        <authorList>
            <person name="Harmon-Smith M."/>
            <person name="Celia L."/>
            <person name="Chertkov O."/>
            <person name="Lapidus A."/>
            <person name="Copeland A."/>
            <person name="Glavina Del Rio T."/>
            <person name="Nolan M."/>
            <person name="Lucas S."/>
            <person name="Tice H."/>
            <person name="Cheng J.F."/>
            <person name="Han C."/>
            <person name="Detter J.C."/>
            <person name="Bruce D."/>
            <person name="Goodwin L."/>
            <person name="Pitluck S."/>
            <person name="Pati A."/>
            <person name="Liolios K."/>
            <person name="Ivanova N."/>
            <person name="Mavromatis K."/>
            <person name="Mikhailova N."/>
            <person name="Chen A."/>
            <person name="Palaniappan K."/>
            <person name="Land M."/>
            <person name="Hauser L."/>
            <person name="Chang Y.J."/>
            <person name="Jeffries C.D."/>
            <person name="Brettin T."/>
            <person name="Goker M."/>
            <person name="Beck B."/>
            <person name="Bristow J."/>
            <person name="Eisen J.A."/>
            <person name="Markowitz V."/>
            <person name="Hugenholtz P."/>
            <person name="Kyrpides N.C."/>
            <person name="Klenk H.P."/>
            <person name="Chen F."/>
        </authorList>
    </citation>
    <scope>NUCLEOTIDE SEQUENCE [LARGE SCALE GENOMIC DNA]</scope>
    <source>
        <strain evidence="4">ATCC 33386 / NCTC 11300</strain>
    </source>
</reference>
<dbReference type="STRING" id="526218.Sterm_4053"/>
<dbReference type="InterPro" id="IPR036291">
    <property type="entry name" value="NAD(P)-bd_dom_sf"/>
</dbReference>
<dbReference type="GO" id="GO:0000166">
    <property type="term" value="F:nucleotide binding"/>
    <property type="evidence" value="ECO:0007669"/>
    <property type="project" value="InterPro"/>
</dbReference>
<keyword evidence="4" id="KW-1185">Reference proteome</keyword>
<name>D1AGD3_SEBTE</name>
<organism evidence="3 4">
    <name type="scientific">Sebaldella termitidis (strain ATCC 33386 / NCTC 11300)</name>
    <dbReference type="NCBI Taxonomy" id="526218"/>
    <lineage>
        <taxon>Bacteria</taxon>
        <taxon>Fusobacteriati</taxon>
        <taxon>Fusobacteriota</taxon>
        <taxon>Fusobacteriia</taxon>
        <taxon>Fusobacteriales</taxon>
        <taxon>Leptotrichiaceae</taxon>
        <taxon>Sebaldella</taxon>
    </lineage>
</organism>
<dbReference type="Gene3D" id="3.30.360.10">
    <property type="entry name" value="Dihydrodipicolinate Reductase, domain 2"/>
    <property type="match status" value="1"/>
</dbReference>
<evidence type="ECO:0000259" key="2">
    <source>
        <dbReference type="Pfam" id="PF22725"/>
    </source>
</evidence>
<dbReference type="eggNOG" id="COG0673">
    <property type="taxonomic scope" value="Bacteria"/>
</dbReference>
<dbReference type="SUPFAM" id="SSF55347">
    <property type="entry name" value="Glyceraldehyde-3-phosphate dehydrogenase-like, C-terminal domain"/>
    <property type="match status" value="1"/>
</dbReference>
<reference evidence="4" key="1">
    <citation type="submission" date="2009-09" db="EMBL/GenBank/DDBJ databases">
        <title>The complete chromosome of Sebaldella termitidis ATCC 33386.</title>
        <authorList>
            <consortium name="US DOE Joint Genome Institute (JGI-PGF)"/>
            <person name="Lucas S."/>
            <person name="Copeland A."/>
            <person name="Lapidus A."/>
            <person name="Glavina del Rio T."/>
            <person name="Dalin E."/>
            <person name="Tice H."/>
            <person name="Bruce D."/>
            <person name="Goodwin L."/>
            <person name="Pitluck S."/>
            <person name="Kyrpides N."/>
            <person name="Mavromatis K."/>
            <person name="Ivanova N."/>
            <person name="Mikhailova N."/>
            <person name="Sims D."/>
            <person name="Meincke L."/>
            <person name="Brettin T."/>
            <person name="Detter J.C."/>
            <person name="Han C."/>
            <person name="Larimer F."/>
            <person name="Land M."/>
            <person name="Hauser L."/>
            <person name="Markowitz V."/>
            <person name="Cheng J.F."/>
            <person name="Hugenholtz P."/>
            <person name="Woyke T."/>
            <person name="Wu D."/>
            <person name="Eisen J.A."/>
        </authorList>
    </citation>
    <scope>NUCLEOTIDE SEQUENCE [LARGE SCALE GENOMIC DNA]</scope>
    <source>
        <strain evidence="4">ATCC 33386 / NCTC 11300</strain>
    </source>
</reference>
<dbReference type="PANTHER" id="PTHR43249:SF1">
    <property type="entry name" value="D-GLUCOSIDE 3-DEHYDROGENASE"/>
    <property type="match status" value="1"/>
</dbReference>
<dbReference type="Pfam" id="PF22725">
    <property type="entry name" value="GFO_IDH_MocA_C3"/>
    <property type="match status" value="1"/>
</dbReference>
<dbReference type="InterPro" id="IPR000683">
    <property type="entry name" value="Gfo/Idh/MocA-like_OxRdtase_N"/>
</dbReference>
<dbReference type="SUPFAM" id="SSF51735">
    <property type="entry name" value="NAD(P)-binding Rossmann-fold domains"/>
    <property type="match status" value="1"/>
</dbReference>
<dbReference type="EMBL" id="CP001739">
    <property type="protein sequence ID" value="ACZ10885.1"/>
    <property type="molecule type" value="Genomic_DNA"/>
</dbReference>